<evidence type="ECO:0000313" key="2">
    <source>
        <dbReference type="Proteomes" id="UP001177935"/>
    </source>
</evidence>
<reference evidence="1" key="1">
    <citation type="submission" date="2023-07" db="EMBL/GenBank/DDBJ databases">
        <title>Genome content predicts the carbon catabolic preferences of heterotrophic bacteria.</title>
        <authorList>
            <person name="Gralka M."/>
        </authorList>
    </citation>
    <scope>NUCLEOTIDE SEQUENCE</scope>
    <source>
        <strain evidence="1">6E02</strain>
    </source>
</reference>
<proteinExistence type="predicted"/>
<organism evidence="1 2">
    <name type="scientific">Vibrio splendidus</name>
    <dbReference type="NCBI Taxonomy" id="29497"/>
    <lineage>
        <taxon>Bacteria</taxon>
        <taxon>Pseudomonadati</taxon>
        <taxon>Pseudomonadota</taxon>
        <taxon>Gammaproteobacteria</taxon>
        <taxon>Vibrionales</taxon>
        <taxon>Vibrionaceae</taxon>
        <taxon>Vibrio</taxon>
    </lineage>
</organism>
<protein>
    <submittedName>
        <fullName evidence="1">Uncharacterized protein</fullName>
    </submittedName>
</protein>
<name>A0AB35MV83_VIBSP</name>
<sequence length="153" mass="17963">MYNPKDLDEYQKLANRIYESAKKLRNIHSKLDSDRFDATLDKLRNDIGVRHFLLTSKPGLSISEWENLKEVLYKSIHERDCEASLRNAILKSPYLSSKLQEVLYLWIADYRSTPIRLLGSKEKLSEDEELNLSLTLNYEPMGLAPFIYIFFDQ</sequence>
<accession>A0AB35MV83</accession>
<comment type="caution">
    <text evidence="1">The sequence shown here is derived from an EMBL/GenBank/DDBJ whole genome shotgun (WGS) entry which is preliminary data.</text>
</comment>
<dbReference type="EMBL" id="JAUYVL010000002">
    <property type="protein sequence ID" value="MDP2500112.1"/>
    <property type="molecule type" value="Genomic_DNA"/>
</dbReference>
<evidence type="ECO:0000313" key="1">
    <source>
        <dbReference type="EMBL" id="MDP2500112.1"/>
    </source>
</evidence>
<dbReference type="Proteomes" id="UP001177935">
    <property type="component" value="Unassembled WGS sequence"/>
</dbReference>
<dbReference type="RefSeq" id="WP_305372546.1">
    <property type="nucleotide sequence ID" value="NZ_JAUYVL010000002.1"/>
</dbReference>
<dbReference type="AlphaFoldDB" id="A0AB35MV83"/>
<gene>
    <name evidence="1" type="ORF">Q8W42_05250</name>
</gene>